<dbReference type="AlphaFoldDB" id="A0A388K0I1"/>
<dbReference type="OrthoDB" id="1045822at2759"/>
<dbReference type="InterPro" id="IPR006461">
    <property type="entry name" value="PLAC_motif_containing"/>
</dbReference>
<dbReference type="Gramene" id="GBG63463">
    <property type="protein sequence ID" value="GBG63463"/>
    <property type="gene ID" value="CBR_g38081"/>
</dbReference>
<name>A0A388K0I1_CHABU</name>
<feature type="region of interest" description="Disordered" evidence="2">
    <location>
        <begin position="290"/>
        <end position="358"/>
    </location>
</feature>
<proteinExistence type="predicted"/>
<protein>
    <submittedName>
        <fullName evidence="4">Uncharacterized protein</fullName>
    </submittedName>
</protein>
<organism evidence="4 5">
    <name type="scientific">Chara braunii</name>
    <name type="common">Braun's stonewort</name>
    <dbReference type="NCBI Taxonomy" id="69332"/>
    <lineage>
        <taxon>Eukaryota</taxon>
        <taxon>Viridiplantae</taxon>
        <taxon>Streptophyta</taxon>
        <taxon>Charophyceae</taxon>
        <taxon>Charales</taxon>
        <taxon>Characeae</taxon>
        <taxon>Chara</taxon>
    </lineage>
</organism>
<evidence type="ECO:0000313" key="4">
    <source>
        <dbReference type="EMBL" id="GBG63463.1"/>
    </source>
</evidence>
<keyword evidence="1" id="KW-0175">Coiled coil</keyword>
<feature type="compositionally biased region" description="Basic and acidic residues" evidence="2">
    <location>
        <begin position="290"/>
        <end position="299"/>
    </location>
</feature>
<dbReference type="NCBIfam" id="TIGR01571">
    <property type="entry name" value="A_thal_Cys_rich"/>
    <property type="match status" value="1"/>
</dbReference>
<feature type="compositionally biased region" description="Basic and acidic residues" evidence="2">
    <location>
        <begin position="313"/>
        <end position="325"/>
    </location>
</feature>
<dbReference type="Pfam" id="PF04749">
    <property type="entry name" value="PLAC8"/>
    <property type="match status" value="1"/>
</dbReference>
<feature type="compositionally biased region" description="Basic and acidic residues" evidence="2">
    <location>
        <begin position="332"/>
        <end position="343"/>
    </location>
</feature>
<feature type="coiled-coil region" evidence="1">
    <location>
        <begin position="77"/>
        <end position="118"/>
    </location>
</feature>
<gene>
    <name evidence="4" type="ORF">CBR_g38081</name>
</gene>
<dbReference type="CDD" id="cd22249">
    <property type="entry name" value="UDM1_RNF168_RNF169-like"/>
    <property type="match status" value="1"/>
</dbReference>
<keyword evidence="5" id="KW-1185">Reference proteome</keyword>
<evidence type="ECO:0000313" key="5">
    <source>
        <dbReference type="Proteomes" id="UP000265515"/>
    </source>
</evidence>
<accession>A0A388K0I1</accession>
<dbReference type="PANTHER" id="PTHR15907">
    <property type="entry name" value="DUF614 FAMILY PROTEIN-RELATED"/>
    <property type="match status" value="1"/>
</dbReference>
<evidence type="ECO:0000256" key="3">
    <source>
        <dbReference type="SAM" id="Phobius"/>
    </source>
</evidence>
<sequence>MASGLDRRGSFERPGYPPAAADRNYPSHPLPDSQDGVGGDRRGSFGADGRPRRSPSSVGEGGISRVGSRISDIVDSELEEMERIVQMEEEMKKSQERILRMEEENKRVQDRLRRLVRKKNAKIGECEKQIEDMKNYGLFRPTGFPSPWKSDLTECLKERDICLKGCFVPCWLFGETYLQVVNWDETPGRAVVSSCACCKPTEADPPEHGRHRLRLATGCCIHAALGGVTSFLGFLLFPITLSPCYAYEVRTKIRQKYNLEEAPCEDFVVTCLCHQLALCQEARELQARHKDQEGKRRDEELQEVLLSQGQPKSDTKAQPDEKGGSSDEEDRELNGHDTAKAERPVTSFLQNPPQVQRM</sequence>
<evidence type="ECO:0000256" key="1">
    <source>
        <dbReference type="SAM" id="Coils"/>
    </source>
</evidence>
<feature type="compositionally biased region" description="Basic and acidic residues" evidence="2">
    <location>
        <begin position="1"/>
        <end position="11"/>
    </location>
</feature>
<reference evidence="4 5" key="1">
    <citation type="journal article" date="2018" name="Cell">
        <title>The Chara Genome: Secondary Complexity and Implications for Plant Terrestrialization.</title>
        <authorList>
            <person name="Nishiyama T."/>
            <person name="Sakayama H."/>
            <person name="Vries J.D."/>
            <person name="Buschmann H."/>
            <person name="Saint-Marcoux D."/>
            <person name="Ullrich K.K."/>
            <person name="Haas F.B."/>
            <person name="Vanderstraeten L."/>
            <person name="Becker D."/>
            <person name="Lang D."/>
            <person name="Vosolsobe S."/>
            <person name="Rombauts S."/>
            <person name="Wilhelmsson P.K.I."/>
            <person name="Janitza P."/>
            <person name="Kern R."/>
            <person name="Heyl A."/>
            <person name="Rumpler F."/>
            <person name="Villalobos L.I.A.C."/>
            <person name="Clay J.M."/>
            <person name="Skokan R."/>
            <person name="Toyoda A."/>
            <person name="Suzuki Y."/>
            <person name="Kagoshima H."/>
            <person name="Schijlen E."/>
            <person name="Tajeshwar N."/>
            <person name="Catarino B."/>
            <person name="Hetherington A.J."/>
            <person name="Saltykova A."/>
            <person name="Bonnot C."/>
            <person name="Breuninger H."/>
            <person name="Symeonidi A."/>
            <person name="Radhakrishnan G.V."/>
            <person name="Van Nieuwerburgh F."/>
            <person name="Deforce D."/>
            <person name="Chang C."/>
            <person name="Karol K.G."/>
            <person name="Hedrich R."/>
            <person name="Ulvskov P."/>
            <person name="Glockner G."/>
            <person name="Delwiche C.F."/>
            <person name="Petrasek J."/>
            <person name="Van de Peer Y."/>
            <person name="Friml J."/>
            <person name="Beilby M."/>
            <person name="Dolan L."/>
            <person name="Kohara Y."/>
            <person name="Sugano S."/>
            <person name="Fujiyama A."/>
            <person name="Delaux P.-M."/>
            <person name="Quint M."/>
            <person name="TheiBen G."/>
            <person name="Hagemann M."/>
            <person name="Harholt J."/>
            <person name="Dunand C."/>
            <person name="Zachgo S."/>
            <person name="Langdale J."/>
            <person name="Maumus F."/>
            <person name="Straeten D.V.D."/>
            <person name="Gould S.B."/>
            <person name="Rensing S.A."/>
        </authorList>
    </citation>
    <scope>NUCLEOTIDE SEQUENCE [LARGE SCALE GENOMIC DNA]</scope>
    <source>
        <strain evidence="4 5">S276</strain>
    </source>
</reference>
<keyword evidence="3" id="KW-1133">Transmembrane helix</keyword>
<feature type="transmembrane region" description="Helical" evidence="3">
    <location>
        <begin position="221"/>
        <end position="247"/>
    </location>
</feature>
<dbReference type="EMBL" id="BFEA01000039">
    <property type="protein sequence ID" value="GBG63463.1"/>
    <property type="molecule type" value="Genomic_DNA"/>
</dbReference>
<feature type="region of interest" description="Disordered" evidence="2">
    <location>
        <begin position="1"/>
        <end position="66"/>
    </location>
</feature>
<feature type="compositionally biased region" description="Polar residues" evidence="2">
    <location>
        <begin position="347"/>
        <end position="358"/>
    </location>
</feature>
<keyword evidence="3" id="KW-0472">Membrane</keyword>
<keyword evidence="3" id="KW-0812">Transmembrane</keyword>
<evidence type="ECO:0000256" key="2">
    <source>
        <dbReference type="SAM" id="MobiDB-lite"/>
    </source>
</evidence>
<dbReference type="STRING" id="69332.A0A388K0I1"/>
<comment type="caution">
    <text evidence="4">The sequence shown here is derived from an EMBL/GenBank/DDBJ whole genome shotgun (WGS) entry which is preliminary data.</text>
</comment>
<dbReference type="Proteomes" id="UP000265515">
    <property type="component" value="Unassembled WGS sequence"/>
</dbReference>